<dbReference type="AlphaFoldDB" id="A0A380P129"/>
<gene>
    <name evidence="1" type="ORF">NCTC13645_01148</name>
</gene>
<evidence type="ECO:0000313" key="1">
    <source>
        <dbReference type="EMBL" id="SUP58899.1"/>
    </source>
</evidence>
<accession>A0A380P129</accession>
<sequence>MTESDFNQPLDVGQAMRKSMQENHLNARYAEVQKKYLLILIFKPSLLHTPMN</sequence>
<name>A0A380P129_WEIVI</name>
<organism evidence="1 2">
    <name type="scientific">Weissella viridescens</name>
    <name type="common">Lactobacillus viridescens</name>
    <dbReference type="NCBI Taxonomy" id="1629"/>
    <lineage>
        <taxon>Bacteria</taxon>
        <taxon>Bacillati</taxon>
        <taxon>Bacillota</taxon>
        <taxon>Bacilli</taxon>
        <taxon>Lactobacillales</taxon>
        <taxon>Lactobacillaceae</taxon>
        <taxon>Weissella</taxon>
    </lineage>
</organism>
<evidence type="ECO:0000313" key="2">
    <source>
        <dbReference type="Proteomes" id="UP000254621"/>
    </source>
</evidence>
<reference evidence="1 2" key="1">
    <citation type="submission" date="2018-06" db="EMBL/GenBank/DDBJ databases">
        <authorList>
            <consortium name="Pathogen Informatics"/>
            <person name="Doyle S."/>
        </authorList>
    </citation>
    <scope>NUCLEOTIDE SEQUENCE [LARGE SCALE GENOMIC DNA]</scope>
    <source>
        <strain evidence="1 2">NCTC13645</strain>
    </source>
</reference>
<dbReference type="EMBL" id="UHIV01000004">
    <property type="protein sequence ID" value="SUP58899.1"/>
    <property type="molecule type" value="Genomic_DNA"/>
</dbReference>
<protein>
    <submittedName>
        <fullName evidence="1">Uncharacterized protein</fullName>
    </submittedName>
</protein>
<dbReference type="Proteomes" id="UP000254621">
    <property type="component" value="Unassembled WGS sequence"/>
</dbReference>
<proteinExistence type="predicted"/>